<protein>
    <recommendedName>
        <fullName evidence="3">Pentapeptide repeat-containing protein</fullName>
    </recommendedName>
</protein>
<evidence type="ECO:0008006" key="3">
    <source>
        <dbReference type="Google" id="ProtNLM"/>
    </source>
</evidence>
<evidence type="ECO:0000313" key="1">
    <source>
        <dbReference type="EMBL" id="AGZ45066.1"/>
    </source>
</evidence>
<accession>U5WAW5</accession>
<dbReference type="STRING" id="1246995.AFR_34040"/>
<dbReference type="AlphaFoldDB" id="U5WAW5"/>
<dbReference type="Gene3D" id="2.160.20.80">
    <property type="entry name" value="E3 ubiquitin-protein ligase SopA"/>
    <property type="match status" value="1"/>
</dbReference>
<dbReference type="EMBL" id="CP006272">
    <property type="protein sequence ID" value="AGZ45066.1"/>
    <property type="molecule type" value="Genomic_DNA"/>
</dbReference>
<sequence>MGLANQAIPASRPQAQIDAVKTGLSVAAGIAAAGALMLAVRRQRLAEIAHLSQDHDAAEKRKNEMYVKAVEQIASERPQVRMAGFYALEQLGQNNPEVRQMVVDVICAYLRMPFVPPPEAYRIPYWARDAANDLALMSLEGRLDEAHQARFEEWQVRMLAQEILDHKTLKYGDPVPDSYWPGLSLNLTDAVLVNWHFGGGHIEHGNFSGATFIGRCFLDNTTFTGQAWFRGAVFVGPTSFFRSVFEFTADFHDAEFKQDAHFVEAEFARKPDFKGTIFAKTPVALRAKLADVVVEDGIFEKNAADARHMISNDSKRPGD</sequence>
<proteinExistence type="predicted"/>
<name>U5WAW5_9ACTN</name>
<keyword evidence="2" id="KW-1185">Reference proteome</keyword>
<dbReference type="HOGENOM" id="CLU_029034_1_0_11"/>
<dbReference type="eggNOG" id="COG1357">
    <property type="taxonomic scope" value="Bacteria"/>
</dbReference>
<reference evidence="1 2" key="1">
    <citation type="journal article" date="2014" name="J. Biotechnol.">
        <title>Complete genome sequence of the actinobacterium Actinoplanes friuliensis HAG 010964, producer of the lipopeptide antibiotic friulimycin.</title>
        <authorList>
            <person name="Ruckert C."/>
            <person name="Szczepanowski R."/>
            <person name="Albersmeier A."/>
            <person name="Goesmann A."/>
            <person name="Fischer N."/>
            <person name="Steinkamper A."/>
            <person name="Puhler A."/>
            <person name="Biener R."/>
            <person name="Schwartz D."/>
            <person name="Kalinowski J."/>
        </authorList>
    </citation>
    <scope>NUCLEOTIDE SEQUENCE [LARGE SCALE GENOMIC DNA]</scope>
    <source>
        <strain evidence="1 2">DSM 7358</strain>
    </source>
</reference>
<dbReference type="Proteomes" id="UP000017746">
    <property type="component" value="Chromosome"/>
</dbReference>
<organism evidence="1 2">
    <name type="scientific">Actinoplanes friuliensis DSM 7358</name>
    <dbReference type="NCBI Taxonomy" id="1246995"/>
    <lineage>
        <taxon>Bacteria</taxon>
        <taxon>Bacillati</taxon>
        <taxon>Actinomycetota</taxon>
        <taxon>Actinomycetes</taxon>
        <taxon>Micromonosporales</taxon>
        <taxon>Micromonosporaceae</taxon>
        <taxon>Actinoplanes</taxon>
    </lineage>
</organism>
<gene>
    <name evidence="1" type="ORF">AFR_34040</name>
</gene>
<dbReference type="KEGG" id="afs:AFR_34040"/>
<evidence type="ECO:0000313" key="2">
    <source>
        <dbReference type="Proteomes" id="UP000017746"/>
    </source>
</evidence>